<dbReference type="SUPFAM" id="SSF53335">
    <property type="entry name" value="S-adenosyl-L-methionine-dependent methyltransferases"/>
    <property type="match status" value="1"/>
</dbReference>
<evidence type="ECO:0000313" key="1">
    <source>
        <dbReference type="EMBL" id="CAD8462884.1"/>
    </source>
</evidence>
<gene>
    <name evidence="1" type="ORF">LAMO00422_LOCUS21844</name>
</gene>
<reference evidence="1" key="1">
    <citation type="submission" date="2021-01" db="EMBL/GenBank/DDBJ databases">
        <authorList>
            <person name="Corre E."/>
            <person name="Pelletier E."/>
            <person name="Niang G."/>
            <person name="Scheremetjew M."/>
            <person name="Finn R."/>
            <person name="Kale V."/>
            <person name="Holt S."/>
            <person name="Cochrane G."/>
            <person name="Meng A."/>
            <person name="Brown T."/>
            <person name="Cohen L."/>
        </authorList>
    </citation>
    <scope>NUCLEOTIDE SEQUENCE</scope>
    <source>
        <strain evidence="1">CCMP2058</strain>
    </source>
</reference>
<dbReference type="Gene3D" id="3.40.50.150">
    <property type="entry name" value="Vaccinia Virus protein VP39"/>
    <property type="match status" value="1"/>
</dbReference>
<dbReference type="AlphaFoldDB" id="A0A7S0DR47"/>
<protein>
    <submittedName>
        <fullName evidence="1">Uncharacterized protein</fullName>
    </submittedName>
</protein>
<proteinExistence type="predicted"/>
<accession>A0A7S0DR47</accession>
<organism evidence="1">
    <name type="scientific">Amorphochlora amoebiformis</name>
    <dbReference type="NCBI Taxonomy" id="1561963"/>
    <lineage>
        <taxon>Eukaryota</taxon>
        <taxon>Sar</taxon>
        <taxon>Rhizaria</taxon>
        <taxon>Cercozoa</taxon>
        <taxon>Chlorarachniophyceae</taxon>
        <taxon>Amorphochlora</taxon>
    </lineage>
</organism>
<name>A0A7S0DR47_9EUKA</name>
<dbReference type="InterPro" id="IPR029063">
    <property type="entry name" value="SAM-dependent_MTases_sf"/>
</dbReference>
<dbReference type="EMBL" id="HBEM01032013">
    <property type="protein sequence ID" value="CAD8462884.1"/>
    <property type="molecule type" value="Transcribed_RNA"/>
</dbReference>
<sequence>MERASRLLKPGGVIWILQAYQNEAKSIRVAKERKLIPCYICRVSYRPGSSPKRTILKFRKKNGETIDEDCEEDTLTTLGTKEEGGPRFSEEFKCLTRHVYLDQMLNQRYKPSCHMRKQ</sequence>